<dbReference type="SUPFAM" id="SSF52047">
    <property type="entry name" value="RNI-like"/>
    <property type="match status" value="1"/>
</dbReference>
<reference evidence="1 2" key="1">
    <citation type="submission" date="2018-06" db="EMBL/GenBank/DDBJ databases">
        <title>A transcriptomic atlas of mushroom development highlights an independent origin of complex multicellularity.</title>
        <authorList>
            <consortium name="DOE Joint Genome Institute"/>
            <person name="Krizsan K."/>
            <person name="Almasi E."/>
            <person name="Merenyi Z."/>
            <person name="Sahu N."/>
            <person name="Viragh M."/>
            <person name="Koszo T."/>
            <person name="Mondo S."/>
            <person name="Kiss B."/>
            <person name="Balint B."/>
            <person name="Kues U."/>
            <person name="Barry K."/>
            <person name="Hegedus J.C."/>
            <person name="Henrissat B."/>
            <person name="Johnson J."/>
            <person name="Lipzen A."/>
            <person name="Ohm R."/>
            <person name="Nagy I."/>
            <person name="Pangilinan J."/>
            <person name="Yan J."/>
            <person name="Xiong Y."/>
            <person name="Grigoriev I.V."/>
            <person name="Hibbett D.S."/>
            <person name="Nagy L.G."/>
        </authorList>
    </citation>
    <scope>NUCLEOTIDE SEQUENCE [LARGE SCALE GENOMIC DNA]</scope>
    <source>
        <strain evidence="1 2">SZMC22713</strain>
    </source>
</reference>
<accession>A0A4Y7PZ39</accession>
<protein>
    <submittedName>
        <fullName evidence="1">Uncharacterized protein</fullName>
    </submittedName>
</protein>
<evidence type="ECO:0000313" key="1">
    <source>
        <dbReference type="EMBL" id="TDL20172.1"/>
    </source>
</evidence>
<dbReference type="EMBL" id="ML170190">
    <property type="protein sequence ID" value="TDL20172.1"/>
    <property type="molecule type" value="Genomic_DNA"/>
</dbReference>
<dbReference type="InterPro" id="IPR036047">
    <property type="entry name" value="F-box-like_dom_sf"/>
</dbReference>
<sequence>MTNLNMALETAHGVSSASELISFNKIPNEIISTILLLSMPDHKNDDLPRSVSMVCKRWKDVVFSTPFAWSNIHITDYSILPRIRRCLERSRNVPLLIEVATNVVQHSSSFLEVVRILAPHTDRWKNMTLAMDHRYASWNLWLKLTNGPGASYSQLEVIKICGTDLYVDEERRSMDILDMPRLRSVDLQCVPSAFLRPFLSPTVKTIMLAGIWASTDVICHAISHCSELASLSITGCHLPESITIPRSSTSLFTPNRDAGEYIIFPNLTNIGFGGSEWNDFFIRIKAPSLNGLTS</sequence>
<dbReference type="OrthoDB" id="2909959at2759"/>
<keyword evidence="2" id="KW-1185">Reference proteome</keyword>
<dbReference type="VEuPathDB" id="FungiDB:BD410DRAFT_383738"/>
<evidence type="ECO:0000313" key="2">
    <source>
        <dbReference type="Proteomes" id="UP000294933"/>
    </source>
</evidence>
<name>A0A4Y7PZ39_9AGAM</name>
<dbReference type="AlphaFoldDB" id="A0A4Y7PZ39"/>
<dbReference type="Gene3D" id="3.80.10.10">
    <property type="entry name" value="Ribonuclease Inhibitor"/>
    <property type="match status" value="1"/>
</dbReference>
<dbReference type="Proteomes" id="UP000294933">
    <property type="component" value="Unassembled WGS sequence"/>
</dbReference>
<organism evidence="1 2">
    <name type="scientific">Rickenella mellea</name>
    <dbReference type="NCBI Taxonomy" id="50990"/>
    <lineage>
        <taxon>Eukaryota</taxon>
        <taxon>Fungi</taxon>
        <taxon>Dikarya</taxon>
        <taxon>Basidiomycota</taxon>
        <taxon>Agaricomycotina</taxon>
        <taxon>Agaricomycetes</taxon>
        <taxon>Hymenochaetales</taxon>
        <taxon>Rickenellaceae</taxon>
        <taxon>Rickenella</taxon>
    </lineage>
</organism>
<gene>
    <name evidence="1" type="ORF">BD410DRAFT_383738</name>
</gene>
<dbReference type="SUPFAM" id="SSF81383">
    <property type="entry name" value="F-box domain"/>
    <property type="match status" value="1"/>
</dbReference>
<proteinExistence type="predicted"/>
<dbReference type="InterPro" id="IPR032675">
    <property type="entry name" value="LRR_dom_sf"/>
</dbReference>